<dbReference type="STRING" id="451379.A0A0N5ANQ5"/>
<dbReference type="SMART" id="SM00275">
    <property type="entry name" value="G_alpha"/>
    <property type="match status" value="1"/>
</dbReference>
<comment type="subunit">
    <text evidence="1">G proteins are composed of 3 units; alpha, beta and gamma. The alpha chain contains the guanine nucleotide binding site.</text>
</comment>
<dbReference type="InterPro" id="IPR011025">
    <property type="entry name" value="GproteinA_insert"/>
</dbReference>
<keyword evidence="6" id="KW-0564">Palmitate</keyword>
<dbReference type="Pfam" id="PF00503">
    <property type="entry name" value="G-alpha"/>
    <property type="match status" value="1"/>
</dbReference>
<dbReference type="GO" id="GO:0046872">
    <property type="term" value="F:metal ion binding"/>
    <property type="evidence" value="ECO:0007669"/>
    <property type="project" value="UniProtKB-KW"/>
</dbReference>
<feature type="binding site" evidence="10">
    <location>
        <position position="76"/>
    </location>
    <ligand>
        <name>Mg(2+)</name>
        <dbReference type="ChEBI" id="CHEBI:18420"/>
    </ligand>
</feature>
<evidence type="ECO:0000256" key="3">
    <source>
        <dbReference type="ARBA" id="ARBA00022723"/>
    </source>
</evidence>
<dbReference type="AlphaFoldDB" id="A0A0N5ANQ5"/>
<dbReference type="PRINTS" id="PR00318">
    <property type="entry name" value="GPROTEINA"/>
</dbReference>
<dbReference type="GO" id="GO:0005834">
    <property type="term" value="C:heterotrimeric G-protein complex"/>
    <property type="evidence" value="ECO:0007669"/>
    <property type="project" value="TreeGrafter"/>
</dbReference>
<dbReference type="GO" id="GO:0007188">
    <property type="term" value="P:adenylate cyclase-modulating G protein-coupled receptor signaling pathway"/>
    <property type="evidence" value="ECO:0007669"/>
    <property type="project" value="TreeGrafter"/>
</dbReference>
<reference evidence="13" key="1">
    <citation type="submission" date="2017-02" db="UniProtKB">
        <authorList>
            <consortium name="WormBaseParasite"/>
        </authorList>
    </citation>
    <scope>IDENTIFICATION</scope>
</reference>
<evidence type="ECO:0000313" key="13">
    <source>
        <dbReference type="WBParaSite" id="SMUV_0000624901-mRNA-1"/>
    </source>
</evidence>
<dbReference type="PANTHER" id="PTHR10218">
    <property type="entry name" value="GTP-BINDING PROTEIN ALPHA SUBUNIT"/>
    <property type="match status" value="1"/>
</dbReference>
<keyword evidence="12" id="KW-1185">Reference proteome</keyword>
<accession>A0A0N5ANQ5</accession>
<dbReference type="SUPFAM" id="SSF52540">
    <property type="entry name" value="P-loop containing nucleoside triphosphate hydrolases"/>
    <property type="match status" value="1"/>
</dbReference>
<protein>
    <submittedName>
        <fullName evidence="13">Guanine nucleotide-binding protein G(O) subunit alpha</fullName>
    </submittedName>
</protein>
<dbReference type="SUPFAM" id="SSF47895">
    <property type="entry name" value="Transducin (alpha subunit), insertion domain"/>
    <property type="match status" value="1"/>
</dbReference>
<dbReference type="GO" id="GO:0031683">
    <property type="term" value="F:G-protein beta/gamma-subunit complex binding"/>
    <property type="evidence" value="ECO:0007669"/>
    <property type="project" value="InterPro"/>
</dbReference>
<dbReference type="FunFam" id="3.40.50.300:FF:000692">
    <property type="entry name" value="Guanine nucleotide-binding protein subunit alpha"/>
    <property type="match status" value="1"/>
</dbReference>
<organism evidence="12 13">
    <name type="scientific">Syphacia muris</name>
    <dbReference type="NCBI Taxonomy" id="451379"/>
    <lineage>
        <taxon>Eukaryota</taxon>
        <taxon>Metazoa</taxon>
        <taxon>Ecdysozoa</taxon>
        <taxon>Nematoda</taxon>
        <taxon>Chromadorea</taxon>
        <taxon>Rhabditida</taxon>
        <taxon>Spirurina</taxon>
        <taxon>Oxyuridomorpha</taxon>
        <taxon>Oxyuroidea</taxon>
        <taxon>Oxyuridae</taxon>
        <taxon>Syphacia</taxon>
    </lineage>
</organism>
<evidence type="ECO:0000313" key="12">
    <source>
        <dbReference type="Proteomes" id="UP000046393"/>
    </source>
</evidence>
<dbReference type="Gene3D" id="3.40.50.300">
    <property type="entry name" value="P-loop containing nucleotide triphosphate hydrolases"/>
    <property type="match status" value="1"/>
</dbReference>
<keyword evidence="7" id="KW-0807">Transducer</keyword>
<evidence type="ECO:0000256" key="11">
    <source>
        <dbReference type="SAM" id="MobiDB-lite"/>
    </source>
</evidence>
<evidence type="ECO:0000256" key="9">
    <source>
        <dbReference type="PIRSR" id="PIRSR601019-1"/>
    </source>
</evidence>
<evidence type="ECO:0000256" key="8">
    <source>
        <dbReference type="ARBA" id="ARBA00023288"/>
    </source>
</evidence>
<feature type="binding site" evidence="9">
    <location>
        <position position="353"/>
    </location>
    <ligand>
        <name>GTP</name>
        <dbReference type="ChEBI" id="CHEBI:37565"/>
    </ligand>
</feature>
<evidence type="ECO:0000256" key="10">
    <source>
        <dbReference type="PIRSR" id="PIRSR601019-2"/>
    </source>
</evidence>
<evidence type="ECO:0000256" key="2">
    <source>
        <dbReference type="ARBA" id="ARBA00022707"/>
    </source>
</evidence>
<keyword evidence="10" id="KW-0460">Magnesium</keyword>
<sequence>MGLCNSSAKVNDSAKSTTTAEHVTKQTALNTTPMATFVTSGETNNCASAANDNDSLSDYGPTYRLLVLGGARSGKSALISQIRAFCNVQSTEVELQHKKAFVFENIVSSMQELLKLAAASSLVFSNPANNENAKIVTEEMDDISDSFTNEQYQALKQLWGDNSLQKLYEDSRLYMINESTKYFFDSLDRIATEDYRPTAEDLITAYCPTVEAENFIFTVDNHVFQFFEFASCGVERHNWIQLYDYIDAIIVCISLSSYNLMIDDTRSRTYLIESLEFLEEICSEPKFSNTMIFVFLNKVDLLAEKLKEVPLCDYLNRYCGSCRFENAKSFFEKLVYSKNAGRNAPLKVEFTCATNSALTRLSLEKVFKTLMRIKK</sequence>
<keyword evidence="2" id="KW-0519">Myristate</keyword>
<feature type="binding site" evidence="10">
    <location>
        <position position="209"/>
    </location>
    <ligand>
        <name>Mg(2+)</name>
        <dbReference type="ChEBI" id="CHEBI:18420"/>
    </ligand>
</feature>
<dbReference type="GO" id="GO:0005525">
    <property type="term" value="F:GTP binding"/>
    <property type="evidence" value="ECO:0007669"/>
    <property type="project" value="UniProtKB-KW"/>
</dbReference>
<name>A0A0N5ANQ5_9BILA</name>
<evidence type="ECO:0000256" key="4">
    <source>
        <dbReference type="ARBA" id="ARBA00022741"/>
    </source>
</evidence>
<dbReference type="Gene3D" id="1.10.400.10">
    <property type="entry name" value="GI Alpha 1, domain 2-like"/>
    <property type="match status" value="1"/>
</dbReference>
<dbReference type="PANTHER" id="PTHR10218:SF210">
    <property type="entry name" value="GUANINE NUCLEOTIDE-BINDING PROTEIN ALPHA-13 SUBUNIT"/>
    <property type="match status" value="1"/>
</dbReference>
<dbReference type="InterPro" id="IPR001019">
    <property type="entry name" value="Gprotein_alpha_su"/>
</dbReference>
<dbReference type="GO" id="GO:0001664">
    <property type="term" value="F:G protein-coupled receptor binding"/>
    <property type="evidence" value="ECO:0007669"/>
    <property type="project" value="TreeGrafter"/>
</dbReference>
<evidence type="ECO:0000256" key="5">
    <source>
        <dbReference type="ARBA" id="ARBA00023134"/>
    </source>
</evidence>
<dbReference type="GO" id="GO:0003924">
    <property type="term" value="F:GTPase activity"/>
    <property type="evidence" value="ECO:0007669"/>
    <property type="project" value="InterPro"/>
</dbReference>
<dbReference type="PROSITE" id="PS51882">
    <property type="entry name" value="G_ALPHA"/>
    <property type="match status" value="1"/>
</dbReference>
<evidence type="ECO:0000256" key="7">
    <source>
        <dbReference type="ARBA" id="ARBA00023224"/>
    </source>
</evidence>
<dbReference type="Proteomes" id="UP000046393">
    <property type="component" value="Unplaced"/>
</dbReference>
<evidence type="ECO:0000256" key="1">
    <source>
        <dbReference type="ARBA" id="ARBA00011356"/>
    </source>
</evidence>
<keyword evidence="8" id="KW-0449">Lipoprotein</keyword>
<keyword evidence="3 10" id="KW-0479">Metal-binding</keyword>
<dbReference type="WBParaSite" id="SMUV_0000624901-mRNA-1">
    <property type="protein sequence ID" value="SMUV_0000624901-mRNA-1"/>
    <property type="gene ID" value="SMUV_0000624901"/>
</dbReference>
<dbReference type="InterPro" id="IPR027417">
    <property type="entry name" value="P-loop_NTPase"/>
</dbReference>
<feature type="binding site" evidence="9">
    <location>
        <begin position="297"/>
        <end position="300"/>
    </location>
    <ligand>
        <name>GTP</name>
        <dbReference type="ChEBI" id="CHEBI:37565"/>
    </ligand>
</feature>
<proteinExistence type="predicted"/>
<keyword evidence="4 9" id="KW-0547">Nucleotide-binding</keyword>
<dbReference type="GO" id="GO:0005737">
    <property type="term" value="C:cytoplasm"/>
    <property type="evidence" value="ECO:0007669"/>
    <property type="project" value="TreeGrafter"/>
</dbReference>
<evidence type="ECO:0000256" key="6">
    <source>
        <dbReference type="ARBA" id="ARBA00023139"/>
    </source>
</evidence>
<keyword evidence="5 9" id="KW-0342">GTP-binding</keyword>
<feature type="region of interest" description="Disordered" evidence="11">
    <location>
        <begin position="1"/>
        <end position="26"/>
    </location>
</feature>